<dbReference type="SUPFAM" id="SSF50494">
    <property type="entry name" value="Trypsin-like serine proteases"/>
    <property type="match status" value="1"/>
</dbReference>
<dbReference type="GO" id="GO:0006508">
    <property type="term" value="P:proteolysis"/>
    <property type="evidence" value="ECO:0007669"/>
    <property type="project" value="UniProtKB-KW"/>
</dbReference>
<keyword evidence="1" id="KW-0645">Protease</keyword>
<keyword evidence="6" id="KW-1185">Reference proteome</keyword>
<evidence type="ECO:0000256" key="2">
    <source>
        <dbReference type="ARBA" id="ARBA00022801"/>
    </source>
</evidence>
<comment type="caution">
    <text evidence="5">The sequence shown here is derived from an EMBL/GenBank/DDBJ whole genome shotgun (WGS) entry which is preliminary data.</text>
</comment>
<dbReference type="OrthoDB" id="338897at2"/>
<sequence length="494" mass="56948">MKTISSYIFLIIFLPYFLFAKPTSVVKDDNSVVQIRSTTQAPNFLQPWRYKTPENRRFYGIHIGDGQILTLSHPIYYATNIEINKHGSLKSYVGTIVKIDHDLGLALLKVDDPDFKNGLQSIQFTNDIYIPSTGLVIEYKEYRNLAERRIRNVKLEVDSYANGYIELPYLEIQSDEKLEGIGELIVEESSRLAIGLLYSFKSSQNSGKLIPGLSINQFIECKKEGSCIPFKGFRFRALQDKASRDYYGIKKDDQGVLIAEVYPSLFQNPALSLQIEDVLLEVAGFKVDPKGFIEHPKFGKVWLSFLIHAMDPNQKKLNYKIPIKILRNRKLMEFDLELKPFEETAIRIPYGNTRGRKPSFALIGGIVFTELSEHYLMEFGNQWRARVSKELLYLNDFHSIQRDLSLGNVIILSQVLPLTGNQSYHSLYQLVLKTVNKQRVKTLRELREIMQAPESNLFHLEFTNGTEVVFTKKEMETLNLESQKIFKIPNTYQD</sequence>
<evidence type="ECO:0000259" key="4">
    <source>
        <dbReference type="Pfam" id="PF17815"/>
    </source>
</evidence>
<name>A0A2P2E4M1_9LEPT</name>
<dbReference type="Proteomes" id="UP000245133">
    <property type="component" value="Unassembled WGS sequence"/>
</dbReference>
<keyword evidence="3" id="KW-0720">Serine protease</keyword>
<dbReference type="InterPro" id="IPR009003">
    <property type="entry name" value="Peptidase_S1_PA"/>
</dbReference>
<evidence type="ECO:0000313" key="6">
    <source>
        <dbReference type="Proteomes" id="UP000245133"/>
    </source>
</evidence>
<dbReference type="Gene3D" id="2.40.10.10">
    <property type="entry name" value="Trypsin-like serine proteases"/>
    <property type="match status" value="1"/>
</dbReference>
<keyword evidence="2" id="KW-0378">Hydrolase</keyword>
<dbReference type="InterPro" id="IPR046449">
    <property type="entry name" value="DEGP_PDZ_sf"/>
</dbReference>
<dbReference type="EMBL" id="BFBB01000009">
    <property type="protein sequence ID" value="GBF51823.1"/>
    <property type="molecule type" value="Genomic_DNA"/>
</dbReference>
<dbReference type="AlphaFoldDB" id="A0A2P2E4M1"/>
<dbReference type="InterPro" id="IPR041517">
    <property type="entry name" value="DEGP_PDZ"/>
</dbReference>
<dbReference type="PANTHER" id="PTHR45980:SF9">
    <property type="entry name" value="PROTEASE DO-LIKE 10, MITOCHONDRIAL-RELATED"/>
    <property type="match status" value="1"/>
</dbReference>
<dbReference type="RefSeq" id="WP_108978218.1">
    <property type="nucleotide sequence ID" value="NZ_BFBB01000009.1"/>
</dbReference>
<accession>A0A2P2E4M1</accession>
<organism evidence="5 6">
    <name type="scientific">Leptospira ryugenii</name>
    <dbReference type="NCBI Taxonomy" id="1917863"/>
    <lineage>
        <taxon>Bacteria</taxon>
        <taxon>Pseudomonadati</taxon>
        <taxon>Spirochaetota</taxon>
        <taxon>Spirochaetia</taxon>
        <taxon>Leptospirales</taxon>
        <taxon>Leptospiraceae</taxon>
        <taxon>Leptospira</taxon>
    </lineage>
</organism>
<dbReference type="PANTHER" id="PTHR45980">
    <property type="match status" value="1"/>
</dbReference>
<dbReference type="Gene3D" id="3.20.190.20">
    <property type="match status" value="1"/>
</dbReference>
<reference evidence="5 6" key="1">
    <citation type="submission" date="2018-02" db="EMBL/GenBank/DDBJ databases">
        <title>Novel Leptospira species isolated from soil and water in Japan.</title>
        <authorList>
            <person name="Nakao R."/>
            <person name="Masuzawa T."/>
        </authorList>
    </citation>
    <scope>NUCLEOTIDE SEQUENCE [LARGE SCALE GENOMIC DNA]</scope>
    <source>
        <strain evidence="5 6">YH101</strain>
    </source>
</reference>
<gene>
    <name evidence="5" type="ORF">LPTSP4_33610</name>
</gene>
<dbReference type="GO" id="GO:0004252">
    <property type="term" value="F:serine-type endopeptidase activity"/>
    <property type="evidence" value="ECO:0007669"/>
    <property type="project" value="TreeGrafter"/>
</dbReference>
<dbReference type="InterPro" id="IPR043504">
    <property type="entry name" value="Peptidase_S1_PA_chymotrypsin"/>
</dbReference>
<feature type="domain" description="Protease Do-like PDZ" evidence="4">
    <location>
        <begin position="354"/>
        <end position="489"/>
    </location>
</feature>
<dbReference type="Pfam" id="PF17815">
    <property type="entry name" value="PDZ_3"/>
    <property type="match status" value="1"/>
</dbReference>
<evidence type="ECO:0000256" key="1">
    <source>
        <dbReference type="ARBA" id="ARBA00022670"/>
    </source>
</evidence>
<protein>
    <recommendedName>
        <fullName evidence="4">Protease Do-like PDZ domain-containing protein</fullName>
    </recommendedName>
</protein>
<evidence type="ECO:0000256" key="3">
    <source>
        <dbReference type="ARBA" id="ARBA00022825"/>
    </source>
</evidence>
<proteinExistence type="predicted"/>
<evidence type="ECO:0000313" key="5">
    <source>
        <dbReference type="EMBL" id="GBF51823.1"/>
    </source>
</evidence>